<feature type="transmembrane region" description="Helical" evidence="2">
    <location>
        <begin position="222"/>
        <end position="245"/>
    </location>
</feature>
<keyword evidence="2" id="KW-0472">Membrane</keyword>
<reference evidence="3" key="1">
    <citation type="submission" date="2022-06" db="EMBL/GenBank/DDBJ databases">
        <title>Genomic Encyclopedia of Archaeal and Bacterial Type Strains, Phase II (KMG-II): from individual species to whole genera.</title>
        <authorList>
            <person name="Goeker M."/>
        </authorList>
    </citation>
    <scope>NUCLEOTIDE SEQUENCE</scope>
    <source>
        <strain evidence="3">DSM 43935</strain>
    </source>
</reference>
<evidence type="ECO:0000313" key="4">
    <source>
        <dbReference type="Proteomes" id="UP001206128"/>
    </source>
</evidence>
<keyword evidence="2" id="KW-0812">Transmembrane</keyword>
<evidence type="ECO:0000256" key="1">
    <source>
        <dbReference type="SAM" id="MobiDB-lite"/>
    </source>
</evidence>
<dbReference type="GO" id="GO:0005886">
    <property type="term" value="C:plasma membrane"/>
    <property type="evidence" value="ECO:0007669"/>
    <property type="project" value="TreeGrafter"/>
</dbReference>
<evidence type="ECO:0000256" key="2">
    <source>
        <dbReference type="SAM" id="Phobius"/>
    </source>
</evidence>
<keyword evidence="2" id="KW-1133">Transmembrane helix</keyword>
<feature type="transmembrane region" description="Helical" evidence="2">
    <location>
        <begin position="191"/>
        <end position="210"/>
    </location>
</feature>
<dbReference type="PANTHER" id="PTHR34821:SF2">
    <property type="entry name" value="INNER MEMBRANE PROTEIN YDCZ"/>
    <property type="match status" value="1"/>
</dbReference>
<protein>
    <submittedName>
        <fullName evidence="3">Transporter family-2 protein</fullName>
    </submittedName>
</protein>
<feature type="region of interest" description="Disordered" evidence="1">
    <location>
        <begin position="1"/>
        <end position="29"/>
    </location>
</feature>
<dbReference type="InterPro" id="IPR006750">
    <property type="entry name" value="YdcZ"/>
</dbReference>
<dbReference type="EMBL" id="JAMTCK010000005">
    <property type="protein sequence ID" value="MCP2165720.1"/>
    <property type="molecule type" value="Genomic_DNA"/>
</dbReference>
<dbReference type="PANTHER" id="PTHR34821">
    <property type="entry name" value="INNER MEMBRANE PROTEIN YDCZ"/>
    <property type="match status" value="1"/>
</dbReference>
<sequence length="345" mass="34674">MHVTPSTAASRQPAPPVRPTGHPDHGTSPAQRVVGAGLAALGGLAIAVQGRINGQLGASLHDGMVAALISFGVGLVLLLATVPTTAAGRRGLARLLAALRAGRLRWWQCLGGMCGAYLVTTQGLTVSLLGVAVFTVAVVGGQVISSLAVDRAGFGPAGPQPLTRPRVIGAVLGLVAVVVAVSDEFGHPDQLWWAALPALAGLGLAWQQAVNGRVRVASDHTMVATLVNFTTGTAALLLVCAVDVLVRGWPTSAPQQWWLYVGGTLGIVAIGTAVVAVRLIGVLLLGLTSVAGQLLGAVLLDLVAPTDGGRISAAGVAGTVVTLIAAAVAALPSRRRRSASRGASA</sequence>
<dbReference type="Proteomes" id="UP001206128">
    <property type="component" value="Unassembled WGS sequence"/>
</dbReference>
<feature type="transmembrane region" description="Helical" evidence="2">
    <location>
        <begin position="311"/>
        <end position="331"/>
    </location>
</feature>
<feature type="transmembrane region" description="Helical" evidence="2">
    <location>
        <begin position="33"/>
        <end position="52"/>
    </location>
</feature>
<feature type="transmembrane region" description="Helical" evidence="2">
    <location>
        <begin position="167"/>
        <end position="185"/>
    </location>
</feature>
<organism evidence="3 4">
    <name type="scientific">Goodfellowiella coeruleoviolacea</name>
    <dbReference type="NCBI Taxonomy" id="334858"/>
    <lineage>
        <taxon>Bacteria</taxon>
        <taxon>Bacillati</taxon>
        <taxon>Actinomycetota</taxon>
        <taxon>Actinomycetes</taxon>
        <taxon>Pseudonocardiales</taxon>
        <taxon>Pseudonocardiaceae</taxon>
        <taxon>Goodfellowiella</taxon>
    </lineage>
</organism>
<keyword evidence="4" id="KW-1185">Reference proteome</keyword>
<comment type="caution">
    <text evidence="3">The sequence shown here is derived from an EMBL/GenBank/DDBJ whole genome shotgun (WGS) entry which is preliminary data.</text>
</comment>
<name>A0AAE3GE91_9PSEU</name>
<feature type="transmembrane region" description="Helical" evidence="2">
    <location>
        <begin position="257"/>
        <end position="277"/>
    </location>
</feature>
<proteinExistence type="predicted"/>
<feature type="transmembrane region" description="Helical" evidence="2">
    <location>
        <begin position="284"/>
        <end position="305"/>
    </location>
</feature>
<feature type="transmembrane region" description="Helical" evidence="2">
    <location>
        <begin position="126"/>
        <end position="147"/>
    </location>
</feature>
<evidence type="ECO:0000313" key="3">
    <source>
        <dbReference type="EMBL" id="MCP2165720.1"/>
    </source>
</evidence>
<accession>A0AAE3GE91</accession>
<dbReference type="AlphaFoldDB" id="A0AAE3GE91"/>
<feature type="transmembrane region" description="Helical" evidence="2">
    <location>
        <begin position="64"/>
        <end position="83"/>
    </location>
</feature>
<feature type="compositionally biased region" description="Polar residues" evidence="1">
    <location>
        <begin position="1"/>
        <end position="10"/>
    </location>
</feature>
<gene>
    <name evidence="3" type="ORF">LX83_002578</name>
</gene>
<dbReference type="Pfam" id="PF04657">
    <property type="entry name" value="DMT_YdcZ"/>
    <property type="match status" value="2"/>
</dbReference>